<dbReference type="Gene3D" id="3.40.440.10">
    <property type="entry name" value="Adenylosuccinate Synthetase, subunit A, domain 1"/>
    <property type="match status" value="2"/>
</dbReference>
<dbReference type="EC" id="6.3.4.4" evidence="7 8"/>
<feature type="binding site" evidence="7">
    <location>
        <position position="13"/>
    </location>
    <ligand>
        <name>Mg(2+)</name>
        <dbReference type="ChEBI" id="CHEBI:18420"/>
    </ligand>
</feature>
<feature type="binding site" evidence="7">
    <location>
        <begin position="42"/>
        <end position="44"/>
    </location>
    <ligand>
        <name>GTP</name>
        <dbReference type="ChEBI" id="CHEBI:37565"/>
    </ligand>
</feature>
<dbReference type="PANTHER" id="PTHR11846">
    <property type="entry name" value="ADENYLOSUCCINATE SYNTHETASE"/>
    <property type="match status" value="1"/>
</dbReference>
<keyword evidence="2 7" id="KW-0479">Metal-binding</keyword>
<keyword evidence="5 7" id="KW-0460">Magnesium</keyword>
<dbReference type="InterPro" id="IPR001114">
    <property type="entry name" value="Adenylosuccinate_synthetase"/>
</dbReference>
<dbReference type="Pfam" id="PF00709">
    <property type="entry name" value="Adenylsucc_synt"/>
    <property type="match status" value="2"/>
</dbReference>
<accession>A0A1Q6DTL7</accession>
<dbReference type="UniPathway" id="UPA00075">
    <property type="reaction ID" value="UER00335"/>
</dbReference>
<feature type="active site" description="Proton acceptor" evidence="7">
    <location>
        <position position="13"/>
    </location>
</feature>
<feature type="binding site" description="in other chain" evidence="7">
    <location>
        <position position="176"/>
    </location>
    <ligand>
        <name>IMP</name>
        <dbReference type="ChEBI" id="CHEBI:58053"/>
        <note>ligand shared between dimeric partners</note>
    </ligand>
</feature>
<feature type="binding site" evidence="7">
    <location>
        <begin position="281"/>
        <end position="283"/>
    </location>
    <ligand>
        <name>GTP</name>
        <dbReference type="ChEBI" id="CHEBI:37565"/>
    </ligand>
</feature>
<dbReference type="GO" id="GO:0005525">
    <property type="term" value="F:GTP binding"/>
    <property type="evidence" value="ECO:0007669"/>
    <property type="project" value="UniProtKB-UniRule"/>
</dbReference>
<dbReference type="InterPro" id="IPR042109">
    <property type="entry name" value="Adenylosuccinate_synth_dom1"/>
</dbReference>
<comment type="function">
    <text evidence="7">Plays an important role in the de novo pathway of purine nucleotide biosynthesis. Catalyzes the first committed step in the biosynthesis of AMP from IMP.</text>
</comment>
<sequence length="337" mass="36864">MSSIIVIGGFFGDEGKGKIVSHLVREDEPAIVARGGVGPNAGHTVKVDGQEFGTRITPSGFFDEKVELLVGAGTLVDPEVLKKEINELGTEDRLKVDNRCAIIEEKHIKKDNEDKNLSEDIETTGTGCGPANAERAMRTIKQAEDISELSEYTTDVPEEINNALNKDKDVIIEGAQGFGLSLFYGTYPYVTSKDTGASQVAADVGIGPTKVDDVLVVFKAFPTRVGAGPFPTELDEEETEELGIEEYGTVTGRERRVGRWMSDWAKYTVDVNGATQVAITCIDKLDKRCKGVKEYNNLTQEARDFIEEKEEELGVPVTIISTGPENDETIDLREEKL</sequence>
<dbReference type="EMBL" id="MSDW01000001">
    <property type="protein sequence ID" value="OKY77695.1"/>
    <property type="molecule type" value="Genomic_DNA"/>
</dbReference>
<feature type="binding site" evidence="7">
    <location>
        <begin position="12"/>
        <end position="18"/>
    </location>
    <ligand>
        <name>GTP</name>
        <dbReference type="ChEBI" id="CHEBI:37565"/>
    </ligand>
</feature>
<evidence type="ECO:0000256" key="5">
    <source>
        <dbReference type="ARBA" id="ARBA00022842"/>
    </source>
</evidence>
<feature type="binding site" evidence="7">
    <location>
        <position position="255"/>
    </location>
    <ligand>
        <name>GTP</name>
        <dbReference type="ChEBI" id="CHEBI:37565"/>
    </ligand>
</feature>
<dbReference type="FunCoup" id="A0A1Q6DTL7">
    <property type="interactions" value="251"/>
</dbReference>
<feature type="binding site" description="in other chain" evidence="7">
    <location>
        <begin position="40"/>
        <end position="43"/>
    </location>
    <ligand>
        <name>IMP</name>
        <dbReference type="ChEBI" id="CHEBI:58053"/>
        <note>ligand shared between dimeric partners</note>
    </ligand>
</feature>
<dbReference type="Gene3D" id="3.90.170.10">
    <property type="entry name" value="Adenylosuccinate Synthetase, subunit A, domain 3"/>
    <property type="match status" value="2"/>
</dbReference>
<feature type="binding site" description="in other chain" evidence="7">
    <location>
        <position position="124"/>
    </location>
    <ligand>
        <name>IMP</name>
        <dbReference type="ChEBI" id="CHEBI:58053"/>
        <note>ligand shared between dimeric partners</note>
    </ligand>
</feature>
<evidence type="ECO:0000256" key="7">
    <source>
        <dbReference type="HAMAP-Rule" id="MF_00011"/>
    </source>
</evidence>
<feature type="binding site" evidence="7">
    <location>
        <position position="42"/>
    </location>
    <ligand>
        <name>Mg(2+)</name>
        <dbReference type="ChEBI" id="CHEBI:18420"/>
    </ligand>
</feature>
<proteinExistence type="inferred from homology"/>
<dbReference type="PROSITE" id="PS01266">
    <property type="entry name" value="ADENYLOSUCCIN_SYN_1"/>
    <property type="match status" value="1"/>
</dbReference>
<dbReference type="Proteomes" id="UP000185744">
    <property type="component" value="Unassembled WGS sequence"/>
</dbReference>
<comment type="subcellular location">
    <subcellularLocation>
        <location evidence="7">Cytoplasm</location>
    </subcellularLocation>
</comment>
<evidence type="ECO:0000313" key="9">
    <source>
        <dbReference type="EMBL" id="OKY77695.1"/>
    </source>
</evidence>
<evidence type="ECO:0000256" key="1">
    <source>
        <dbReference type="ARBA" id="ARBA00022598"/>
    </source>
</evidence>
<dbReference type="InterPro" id="IPR018220">
    <property type="entry name" value="Adenylosuccin_syn_GTP-bd"/>
</dbReference>
<dbReference type="GO" id="GO:0000287">
    <property type="term" value="F:magnesium ion binding"/>
    <property type="evidence" value="ECO:0007669"/>
    <property type="project" value="UniProtKB-UniRule"/>
</dbReference>
<dbReference type="AlphaFoldDB" id="A0A1Q6DTL7"/>
<comment type="catalytic activity">
    <reaction evidence="7 8">
        <text>IMP + L-aspartate + GTP = N(6)-(1,2-dicarboxyethyl)-AMP + GDP + phosphate + 2 H(+)</text>
        <dbReference type="Rhea" id="RHEA:15753"/>
        <dbReference type="ChEBI" id="CHEBI:15378"/>
        <dbReference type="ChEBI" id="CHEBI:29991"/>
        <dbReference type="ChEBI" id="CHEBI:37565"/>
        <dbReference type="ChEBI" id="CHEBI:43474"/>
        <dbReference type="ChEBI" id="CHEBI:57567"/>
        <dbReference type="ChEBI" id="CHEBI:58053"/>
        <dbReference type="ChEBI" id="CHEBI:58189"/>
        <dbReference type="EC" id="6.3.4.4"/>
    </reaction>
</comment>
<feature type="binding site" description="in other chain" evidence="7">
    <location>
        <position position="191"/>
    </location>
    <ligand>
        <name>IMP</name>
        <dbReference type="ChEBI" id="CHEBI:58053"/>
        <note>ligand shared between dimeric partners</note>
    </ligand>
</feature>
<evidence type="ECO:0000256" key="2">
    <source>
        <dbReference type="ARBA" id="ARBA00022723"/>
    </source>
</evidence>
<feature type="binding site" description="in other chain" evidence="7">
    <location>
        <position position="253"/>
    </location>
    <ligand>
        <name>IMP</name>
        <dbReference type="ChEBI" id="CHEBI:58053"/>
        <note>ligand shared between dimeric partners</note>
    </ligand>
</feature>
<dbReference type="GO" id="GO:0004019">
    <property type="term" value="F:adenylosuccinate synthase activity"/>
    <property type="evidence" value="ECO:0007669"/>
    <property type="project" value="UniProtKB-UniRule"/>
</dbReference>
<dbReference type="PANTHER" id="PTHR11846:SF0">
    <property type="entry name" value="ADENYLOSUCCINATE SYNTHETASE"/>
    <property type="match status" value="1"/>
</dbReference>
<evidence type="ECO:0000256" key="4">
    <source>
        <dbReference type="ARBA" id="ARBA00022755"/>
    </source>
</evidence>
<evidence type="ECO:0000256" key="3">
    <source>
        <dbReference type="ARBA" id="ARBA00022741"/>
    </source>
</evidence>
<reference evidence="9" key="1">
    <citation type="submission" date="2016-12" db="EMBL/GenBank/DDBJ databases">
        <title>Discovery of methanogenic haloarchaea.</title>
        <authorList>
            <person name="Sorokin D.Y."/>
            <person name="Makarova K.S."/>
            <person name="Abbas B."/>
            <person name="Ferrer M."/>
            <person name="Golyshin P.N."/>
        </authorList>
    </citation>
    <scope>NUCLEOTIDE SEQUENCE [LARGE SCALE GENOMIC DNA]</scope>
    <source>
        <strain evidence="9">HMET1</strain>
    </source>
</reference>
<comment type="pathway">
    <text evidence="7 8">Purine metabolism; AMP biosynthesis via de novo pathway; AMP from IMP: step 1/2.</text>
</comment>
<dbReference type="InterPro" id="IPR027417">
    <property type="entry name" value="P-loop_NTPase"/>
</dbReference>
<feature type="binding site" evidence="7">
    <location>
        <begin position="321"/>
        <end position="323"/>
    </location>
    <ligand>
        <name>GTP</name>
        <dbReference type="ChEBI" id="CHEBI:37565"/>
    </ligand>
</feature>
<organism evidence="9 10">
    <name type="scientific">Methanohalarchaeum thermophilum</name>
    <dbReference type="NCBI Taxonomy" id="1903181"/>
    <lineage>
        <taxon>Archaea</taxon>
        <taxon>Methanobacteriati</taxon>
        <taxon>Methanobacteriota</taxon>
        <taxon>Methanonatronarchaeia</taxon>
        <taxon>Methanonatronarchaeales</taxon>
        <taxon>Methanonatronarchaeaceae</taxon>
        <taxon>Candidatus Methanohalarchaeum</taxon>
    </lineage>
</organism>
<dbReference type="GO" id="GO:0046040">
    <property type="term" value="P:IMP metabolic process"/>
    <property type="evidence" value="ECO:0007669"/>
    <property type="project" value="TreeGrafter"/>
</dbReference>
<feature type="binding site" description="in other chain" evidence="7">
    <location>
        <begin position="13"/>
        <end position="16"/>
    </location>
    <ligand>
        <name>IMP</name>
        <dbReference type="ChEBI" id="CHEBI:58053"/>
        <note>ligand shared between dimeric partners</note>
    </ligand>
</feature>
<dbReference type="GO" id="GO:0044208">
    <property type="term" value="P:'de novo' AMP biosynthetic process"/>
    <property type="evidence" value="ECO:0007669"/>
    <property type="project" value="UniProtKB-UniRule"/>
</dbReference>
<protein>
    <recommendedName>
        <fullName evidence="7 8">Adenylosuccinate synthetase</fullName>
        <shortName evidence="7">AMPSase</shortName>
        <shortName evidence="7">AdSS</shortName>
        <ecNumber evidence="7 8">6.3.4.4</ecNumber>
    </recommendedName>
    <alternativeName>
        <fullName evidence="7">IMP--aspartate ligase</fullName>
    </alternativeName>
</protein>
<feature type="binding site" evidence="7">
    <location>
        <position position="138"/>
    </location>
    <ligand>
        <name>IMP</name>
        <dbReference type="ChEBI" id="CHEBI:58053"/>
        <note>ligand shared between dimeric partners</note>
    </ligand>
</feature>
<comment type="similarity">
    <text evidence="7 8">Belongs to the adenylosuccinate synthetase family.</text>
</comment>
<gene>
    <name evidence="7" type="primary">purA</name>
    <name evidence="9" type="ORF">BTN85_0163</name>
</gene>
<name>A0A1Q6DTL7_METT1</name>
<dbReference type="STRING" id="1903181.BTN85_0163"/>
<dbReference type="Gene3D" id="1.10.300.10">
    <property type="entry name" value="Adenylosuccinate Synthetase, subunit A, domain 2"/>
    <property type="match status" value="1"/>
</dbReference>
<dbReference type="SUPFAM" id="SSF52540">
    <property type="entry name" value="P-loop containing nucleoside triphosphate hydrolases"/>
    <property type="match status" value="1"/>
</dbReference>
<dbReference type="HAMAP" id="MF_00011">
    <property type="entry name" value="Adenylosucc_synth"/>
    <property type="match status" value="1"/>
</dbReference>
<keyword evidence="10" id="KW-1185">Reference proteome</keyword>
<comment type="subunit">
    <text evidence="7">Homodimer.</text>
</comment>
<dbReference type="CDD" id="cd03108">
    <property type="entry name" value="AdSS"/>
    <property type="match status" value="1"/>
</dbReference>
<keyword evidence="3 7" id="KW-0547">Nucleotide-binding</keyword>
<dbReference type="InterPro" id="IPR042110">
    <property type="entry name" value="Adenylosuccinate_synth_dom2"/>
</dbReference>
<keyword evidence="6 7" id="KW-0342">GTP-binding</keyword>
<dbReference type="GO" id="GO:0005737">
    <property type="term" value="C:cytoplasm"/>
    <property type="evidence" value="ECO:0007669"/>
    <property type="project" value="UniProtKB-SubCell"/>
</dbReference>
<dbReference type="InParanoid" id="A0A1Q6DTL7"/>
<keyword evidence="4 7" id="KW-0658">Purine biosynthesis</keyword>
<dbReference type="NCBIfam" id="NF003295">
    <property type="entry name" value="PRK04293.1"/>
    <property type="match status" value="1"/>
</dbReference>
<dbReference type="SMART" id="SM00788">
    <property type="entry name" value="Adenylsucc_synt"/>
    <property type="match status" value="1"/>
</dbReference>
<feature type="active site" description="Proton donor" evidence="7">
    <location>
        <position position="43"/>
    </location>
</feature>
<evidence type="ECO:0000256" key="6">
    <source>
        <dbReference type="ARBA" id="ARBA00023134"/>
    </source>
</evidence>
<evidence type="ECO:0000256" key="8">
    <source>
        <dbReference type="RuleBase" id="RU000520"/>
    </source>
</evidence>
<keyword evidence="1 7" id="KW-0436">Ligase</keyword>
<feature type="binding site" evidence="7">
    <location>
        <begin position="249"/>
        <end position="255"/>
    </location>
    <ligand>
        <name>substrate</name>
    </ligand>
</feature>
<evidence type="ECO:0000313" key="10">
    <source>
        <dbReference type="Proteomes" id="UP000185744"/>
    </source>
</evidence>
<keyword evidence="7" id="KW-0963">Cytoplasm</keyword>
<comment type="caution">
    <text evidence="9">The sequence shown here is derived from an EMBL/GenBank/DDBJ whole genome shotgun (WGS) entry which is preliminary data.</text>
</comment>
<comment type="cofactor">
    <cofactor evidence="7">
        <name>Mg(2+)</name>
        <dbReference type="ChEBI" id="CHEBI:18420"/>
    </cofactor>
    <text evidence="7">Binds 1 Mg(2+) ion per subunit.</text>
</comment>
<dbReference type="InterPro" id="IPR042111">
    <property type="entry name" value="Adenylosuccinate_synth_dom3"/>
</dbReference>